<evidence type="ECO:0000313" key="2">
    <source>
        <dbReference type="Proteomes" id="UP000256838"/>
    </source>
</evidence>
<name>A0A3D8JYF4_9BURK</name>
<dbReference type="EMBL" id="QRGA01000008">
    <property type="protein sequence ID" value="RDU97910.1"/>
    <property type="molecule type" value="Genomic_DNA"/>
</dbReference>
<protein>
    <submittedName>
        <fullName evidence="1">Uncharacterized protein</fullName>
    </submittedName>
</protein>
<gene>
    <name evidence="1" type="ORF">DWV00_15320</name>
</gene>
<dbReference type="OrthoDB" id="9028817at2"/>
<dbReference type="AlphaFoldDB" id="A0A3D8JYF4"/>
<sequence length="84" mass="8378">MRTTRSGYFSSALPVAAAVVLLVMAALHAYGNGAAPREPLAAEQVTAELARTVSYGLIDAGAARTASAVRHAVAPAAAPLASST</sequence>
<dbReference type="Proteomes" id="UP000256838">
    <property type="component" value="Unassembled WGS sequence"/>
</dbReference>
<comment type="caution">
    <text evidence="1">The sequence shown here is derived from an EMBL/GenBank/DDBJ whole genome shotgun (WGS) entry which is preliminary data.</text>
</comment>
<dbReference type="RefSeq" id="WP_115534436.1">
    <property type="nucleotide sequence ID" value="NZ_QRGA01000008.1"/>
</dbReference>
<evidence type="ECO:0000313" key="1">
    <source>
        <dbReference type="EMBL" id="RDU97910.1"/>
    </source>
</evidence>
<organism evidence="1 2">
    <name type="scientific">Trinickia dinghuensis</name>
    <dbReference type="NCBI Taxonomy" id="2291023"/>
    <lineage>
        <taxon>Bacteria</taxon>
        <taxon>Pseudomonadati</taxon>
        <taxon>Pseudomonadota</taxon>
        <taxon>Betaproteobacteria</taxon>
        <taxon>Burkholderiales</taxon>
        <taxon>Burkholderiaceae</taxon>
        <taxon>Trinickia</taxon>
    </lineage>
</organism>
<proteinExistence type="predicted"/>
<keyword evidence="2" id="KW-1185">Reference proteome</keyword>
<reference evidence="1 2" key="1">
    <citation type="submission" date="2018-08" db="EMBL/GenBank/DDBJ databases">
        <title>Paraburkholderia sp. DHOM06 isolated from forest soil.</title>
        <authorList>
            <person name="Gao Z.-H."/>
            <person name="Qiu L.-H."/>
        </authorList>
    </citation>
    <scope>NUCLEOTIDE SEQUENCE [LARGE SCALE GENOMIC DNA]</scope>
    <source>
        <strain evidence="1 2">DHOM06</strain>
    </source>
</reference>
<accession>A0A3D8JYF4</accession>